<organism evidence="2 3">
    <name type="scientific">Collybia nuda</name>
    <dbReference type="NCBI Taxonomy" id="64659"/>
    <lineage>
        <taxon>Eukaryota</taxon>
        <taxon>Fungi</taxon>
        <taxon>Dikarya</taxon>
        <taxon>Basidiomycota</taxon>
        <taxon>Agaricomycotina</taxon>
        <taxon>Agaricomycetes</taxon>
        <taxon>Agaricomycetidae</taxon>
        <taxon>Agaricales</taxon>
        <taxon>Tricholomatineae</taxon>
        <taxon>Clitocybaceae</taxon>
        <taxon>Collybia</taxon>
    </lineage>
</organism>
<keyword evidence="1" id="KW-1133">Transmembrane helix</keyword>
<protein>
    <submittedName>
        <fullName evidence="2">Uncharacterized protein</fullName>
    </submittedName>
</protein>
<dbReference type="Proteomes" id="UP000807353">
    <property type="component" value="Unassembled WGS sequence"/>
</dbReference>
<proteinExistence type="predicted"/>
<evidence type="ECO:0000313" key="2">
    <source>
        <dbReference type="EMBL" id="KAF9458135.1"/>
    </source>
</evidence>
<evidence type="ECO:0000313" key="3">
    <source>
        <dbReference type="Proteomes" id="UP000807353"/>
    </source>
</evidence>
<keyword evidence="3" id="KW-1185">Reference proteome</keyword>
<accession>A0A9P5XYS0</accession>
<keyword evidence="1" id="KW-0472">Membrane</keyword>
<dbReference type="EMBL" id="MU150349">
    <property type="protein sequence ID" value="KAF9458135.1"/>
    <property type="molecule type" value="Genomic_DNA"/>
</dbReference>
<comment type="caution">
    <text evidence="2">The sequence shown here is derived from an EMBL/GenBank/DDBJ whole genome shotgun (WGS) entry which is preliminary data.</text>
</comment>
<sequence>MQIHHFSFTRNIVVVVVGITMCSLYARAIPIDAKSYLDGSSDTGLNVRCERGMKPPGQRLAL</sequence>
<reference evidence="2" key="1">
    <citation type="submission" date="2020-11" db="EMBL/GenBank/DDBJ databases">
        <authorList>
            <consortium name="DOE Joint Genome Institute"/>
            <person name="Ahrendt S."/>
            <person name="Riley R."/>
            <person name="Andreopoulos W."/>
            <person name="Labutti K."/>
            <person name="Pangilinan J."/>
            <person name="Ruiz-Duenas F.J."/>
            <person name="Barrasa J.M."/>
            <person name="Sanchez-Garcia M."/>
            <person name="Camarero S."/>
            <person name="Miyauchi S."/>
            <person name="Serrano A."/>
            <person name="Linde D."/>
            <person name="Babiker R."/>
            <person name="Drula E."/>
            <person name="Ayuso-Fernandez I."/>
            <person name="Pacheco R."/>
            <person name="Padilla G."/>
            <person name="Ferreira P."/>
            <person name="Barriuso J."/>
            <person name="Kellner H."/>
            <person name="Castanera R."/>
            <person name="Alfaro M."/>
            <person name="Ramirez L."/>
            <person name="Pisabarro A.G."/>
            <person name="Kuo A."/>
            <person name="Tritt A."/>
            <person name="Lipzen A."/>
            <person name="He G."/>
            <person name="Yan M."/>
            <person name="Ng V."/>
            <person name="Cullen D."/>
            <person name="Martin F."/>
            <person name="Rosso M.-N."/>
            <person name="Henrissat B."/>
            <person name="Hibbett D."/>
            <person name="Martinez A.T."/>
            <person name="Grigoriev I.V."/>
        </authorList>
    </citation>
    <scope>NUCLEOTIDE SEQUENCE</scope>
    <source>
        <strain evidence="2">CBS 247.69</strain>
    </source>
</reference>
<evidence type="ECO:0000256" key="1">
    <source>
        <dbReference type="SAM" id="Phobius"/>
    </source>
</evidence>
<feature type="transmembrane region" description="Helical" evidence="1">
    <location>
        <begin position="12"/>
        <end position="31"/>
    </location>
</feature>
<gene>
    <name evidence="2" type="ORF">BDZ94DRAFT_1271520</name>
</gene>
<dbReference type="AlphaFoldDB" id="A0A9P5XYS0"/>
<name>A0A9P5XYS0_9AGAR</name>
<keyword evidence="1" id="KW-0812">Transmembrane</keyword>